<dbReference type="SUPFAM" id="SSF55103">
    <property type="entry name" value="FAD-linked oxidases, C-terminal domain"/>
    <property type="match status" value="1"/>
</dbReference>
<keyword evidence="6" id="KW-0614">Plasmid</keyword>
<evidence type="ECO:0000256" key="2">
    <source>
        <dbReference type="ARBA" id="ARBA00022630"/>
    </source>
</evidence>
<sequence length="400" mass="41845">MKSLAPKTEEEASAIIAVHAARREPLVICGNGTRSGYGNPVAAEARLQSSELAGIVAYTPHEMVMTARSGTPVAVVEEVLATKNQMLAFEPVDHRALMGTIGAPTIGGVFAANVSGPRRIVAGGARDSLLGARFVNGKGQIVRAGGRVMKNVTGLDLAKLVAGSHGTLGLLTEVTFRVLPRPMTETTVLILGLAEPAATSAMAAAMALSVEVSAAAHLPVTREGGGYNYNGEGNAVATTALRLEGTASSVEGRVVKLLRAMSAFGSAARLDPDRSAMLWRSVRNVSPFCDGSARPLWRVSVAPSSGHRLVAALRKTVDVDAFYDWQGGLIWLRTEGDPHADVLRGHLKAFGGHATLLRASAEARRAVPSFEPSSDSVSMLSRKIKESFDPAGILNPGKMG</sequence>
<dbReference type="InterPro" id="IPR016166">
    <property type="entry name" value="FAD-bd_PCMH"/>
</dbReference>
<dbReference type="Proteomes" id="UP001055460">
    <property type="component" value="Plasmid pB"/>
</dbReference>
<keyword evidence="4" id="KW-0560">Oxidoreductase</keyword>
<dbReference type="Gene3D" id="1.10.45.10">
    <property type="entry name" value="Vanillyl-alcohol Oxidase, Chain A, domain 4"/>
    <property type="match status" value="1"/>
</dbReference>
<dbReference type="SUPFAM" id="SSF56176">
    <property type="entry name" value="FAD-binding/transporter-associated domain-like"/>
    <property type="match status" value="1"/>
</dbReference>
<evidence type="ECO:0000313" key="7">
    <source>
        <dbReference type="Proteomes" id="UP001055460"/>
    </source>
</evidence>
<dbReference type="InterPro" id="IPR036318">
    <property type="entry name" value="FAD-bd_PCMH-like_sf"/>
</dbReference>
<evidence type="ECO:0000256" key="3">
    <source>
        <dbReference type="ARBA" id="ARBA00022827"/>
    </source>
</evidence>
<gene>
    <name evidence="6" type="ORF">NE863_28030</name>
</gene>
<dbReference type="RefSeq" id="WP_060520146.1">
    <property type="nucleotide sequence ID" value="NZ_CP098809.1"/>
</dbReference>
<dbReference type="InterPro" id="IPR016169">
    <property type="entry name" value="FAD-bd_PCMH_sub2"/>
</dbReference>
<organism evidence="6 7">
    <name type="scientific">Ensifer adhaerens</name>
    <name type="common">Sinorhizobium morelense</name>
    <dbReference type="NCBI Taxonomy" id="106592"/>
    <lineage>
        <taxon>Bacteria</taxon>
        <taxon>Pseudomonadati</taxon>
        <taxon>Pseudomonadota</taxon>
        <taxon>Alphaproteobacteria</taxon>
        <taxon>Hyphomicrobiales</taxon>
        <taxon>Rhizobiaceae</taxon>
        <taxon>Sinorhizobium/Ensifer group</taxon>
        <taxon>Ensifer</taxon>
    </lineage>
</organism>
<evidence type="ECO:0000259" key="5">
    <source>
        <dbReference type="PROSITE" id="PS51387"/>
    </source>
</evidence>
<geneLocation type="plasmid" evidence="6 7">
    <name>pB</name>
</geneLocation>
<dbReference type="Gene3D" id="3.30.465.10">
    <property type="match status" value="1"/>
</dbReference>
<reference evidence="6" key="1">
    <citation type="submission" date="2022-06" db="EMBL/GenBank/DDBJ databases">
        <title>Physiological and biochemical characterization and genomic elucidation of a strain of the genus Ensifer adhaerens M8 that combines arsenic oxidation and chromium reduction.</title>
        <authorList>
            <person name="Li X."/>
            <person name="Yu c."/>
        </authorList>
    </citation>
    <scope>NUCLEOTIDE SEQUENCE</scope>
    <source>
        <strain evidence="6">M8</strain>
        <plasmid evidence="6">pB</plasmid>
    </source>
</reference>
<keyword evidence="2" id="KW-0285">Flavoprotein</keyword>
<dbReference type="InterPro" id="IPR006094">
    <property type="entry name" value="Oxid_FAD_bind_N"/>
</dbReference>
<dbReference type="InterPro" id="IPR016171">
    <property type="entry name" value="Vanillyl_alc_oxidase_C-sub2"/>
</dbReference>
<evidence type="ECO:0000256" key="4">
    <source>
        <dbReference type="ARBA" id="ARBA00023002"/>
    </source>
</evidence>
<dbReference type="InterPro" id="IPR004113">
    <property type="entry name" value="FAD-bd_oxidored_4_C"/>
</dbReference>
<dbReference type="Pfam" id="PF02913">
    <property type="entry name" value="FAD-oxidase_C"/>
    <property type="match status" value="1"/>
</dbReference>
<dbReference type="PANTHER" id="PTHR11748:SF103">
    <property type="entry name" value="GLYCOLATE OXIDASE SUBUNIT GLCE"/>
    <property type="match status" value="1"/>
</dbReference>
<accession>A0A9Q8YEG3</accession>
<dbReference type="GO" id="GO:0016491">
    <property type="term" value="F:oxidoreductase activity"/>
    <property type="evidence" value="ECO:0007669"/>
    <property type="project" value="UniProtKB-KW"/>
</dbReference>
<dbReference type="InterPro" id="IPR016164">
    <property type="entry name" value="FAD-linked_Oxase-like_C"/>
</dbReference>
<keyword evidence="3" id="KW-0274">FAD</keyword>
<dbReference type="EMBL" id="CP098809">
    <property type="protein sequence ID" value="USJ27750.1"/>
    <property type="molecule type" value="Genomic_DNA"/>
</dbReference>
<proteinExistence type="predicted"/>
<dbReference type="GO" id="GO:0071949">
    <property type="term" value="F:FAD binding"/>
    <property type="evidence" value="ECO:0007669"/>
    <property type="project" value="InterPro"/>
</dbReference>
<name>A0A9Q8YEG3_ENSAD</name>
<comment type="cofactor">
    <cofactor evidence="1">
        <name>FAD</name>
        <dbReference type="ChEBI" id="CHEBI:57692"/>
    </cofactor>
</comment>
<dbReference type="Pfam" id="PF01565">
    <property type="entry name" value="FAD_binding_4"/>
    <property type="match status" value="1"/>
</dbReference>
<dbReference type="PROSITE" id="PS51387">
    <property type="entry name" value="FAD_PCMH"/>
    <property type="match status" value="1"/>
</dbReference>
<dbReference type="AlphaFoldDB" id="A0A9Q8YEG3"/>
<evidence type="ECO:0000313" key="6">
    <source>
        <dbReference type="EMBL" id="USJ27750.1"/>
    </source>
</evidence>
<evidence type="ECO:0000256" key="1">
    <source>
        <dbReference type="ARBA" id="ARBA00001974"/>
    </source>
</evidence>
<protein>
    <submittedName>
        <fullName evidence="6">FAD-binding protein</fullName>
    </submittedName>
</protein>
<dbReference type="PANTHER" id="PTHR11748">
    <property type="entry name" value="D-LACTATE DEHYDROGENASE"/>
    <property type="match status" value="1"/>
</dbReference>
<feature type="domain" description="FAD-binding PCMH-type" evidence="5">
    <location>
        <begin position="1"/>
        <end position="181"/>
    </location>
</feature>